<feature type="compositionally biased region" description="Polar residues" evidence="5">
    <location>
        <begin position="878"/>
        <end position="919"/>
    </location>
</feature>
<dbReference type="PANTHER" id="PTHR39469">
    <property type="entry name" value="CHROMOSOME 1, WHOLE GENOME SHOTGUN SEQUENCE"/>
    <property type="match status" value="1"/>
</dbReference>
<proteinExistence type="predicted"/>
<feature type="transmembrane region" description="Helical" evidence="6">
    <location>
        <begin position="161"/>
        <end position="181"/>
    </location>
</feature>
<feature type="compositionally biased region" description="Polar residues" evidence="5">
    <location>
        <begin position="826"/>
        <end position="839"/>
    </location>
</feature>
<dbReference type="GO" id="GO:0016020">
    <property type="term" value="C:membrane"/>
    <property type="evidence" value="ECO:0007669"/>
    <property type="project" value="UniProtKB-SubCell"/>
</dbReference>
<feature type="transmembrane region" description="Helical" evidence="6">
    <location>
        <begin position="244"/>
        <end position="262"/>
    </location>
</feature>
<keyword evidence="2 6" id="KW-0812">Transmembrane</keyword>
<dbReference type="EMBL" id="JAVRRD010000001">
    <property type="protein sequence ID" value="KAK5064745.1"/>
    <property type="molecule type" value="Genomic_DNA"/>
</dbReference>
<dbReference type="PANTHER" id="PTHR39469:SF1">
    <property type="entry name" value="DUF4203 DOMAIN-CONTAINING PROTEIN"/>
    <property type="match status" value="1"/>
</dbReference>
<feature type="region of interest" description="Disordered" evidence="5">
    <location>
        <begin position="492"/>
        <end position="558"/>
    </location>
</feature>
<feature type="region of interest" description="Disordered" evidence="5">
    <location>
        <begin position="625"/>
        <end position="651"/>
    </location>
</feature>
<feature type="signal peptide" evidence="7">
    <location>
        <begin position="1"/>
        <end position="21"/>
    </location>
</feature>
<comment type="subcellular location">
    <subcellularLocation>
        <location evidence="1">Membrane</location>
        <topology evidence="1">Multi-pass membrane protein</topology>
    </subcellularLocation>
</comment>
<feature type="transmembrane region" description="Helical" evidence="6">
    <location>
        <begin position="269"/>
        <end position="287"/>
    </location>
</feature>
<feature type="region of interest" description="Disordered" evidence="5">
    <location>
        <begin position="36"/>
        <end position="125"/>
    </location>
</feature>
<feature type="compositionally biased region" description="Polar residues" evidence="5">
    <location>
        <begin position="640"/>
        <end position="651"/>
    </location>
</feature>
<feature type="compositionally biased region" description="Low complexity" evidence="5">
    <location>
        <begin position="47"/>
        <end position="105"/>
    </location>
</feature>
<reference evidence="9 10" key="1">
    <citation type="submission" date="2023-08" db="EMBL/GenBank/DDBJ databases">
        <title>Black Yeasts Isolated from many extreme environments.</title>
        <authorList>
            <person name="Coleine C."/>
            <person name="Stajich J.E."/>
            <person name="Selbmann L."/>
        </authorList>
    </citation>
    <scope>NUCLEOTIDE SEQUENCE [LARGE SCALE GENOMIC DNA]</scope>
    <source>
        <strain evidence="9 10">CCFEE 5792</strain>
    </source>
</reference>
<dbReference type="AlphaFoldDB" id="A0AAV9NTJ0"/>
<name>A0AAV9NTJ0_9EURO</name>
<comment type="caution">
    <text evidence="9">The sequence shown here is derived from an EMBL/GenBank/DDBJ whole genome shotgun (WGS) entry which is preliminary data.</text>
</comment>
<keyword evidence="4 6" id="KW-0472">Membrane</keyword>
<dbReference type="Pfam" id="PF13886">
    <property type="entry name" value="TM7S3_TM198"/>
    <property type="match status" value="1"/>
</dbReference>
<dbReference type="GeneID" id="89968801"/>
<feature type="compositionally biased region" description="Polar residues" evidence="5">
    <location>
        <begin position="952"/>
        <end position="964"/>
    </location>
</feature>
<evidence type="ECO:0000256" key="2">
    <source>
        <dbReference type="ARBA" id="ARBA00022692"/>
    </source>
</evidence>
<feature type="transmembrane region" description="Helical" evidence="6">
    <location>
        <begin position="218"/>
        <end position="238"/>
    </location>
</feature>
<dbReference type="Proteomes" id="UP001358417">
    <property type="component" value="Unassembled WGS sequence"/>
</dbReference>
<evidence type="ECO:0000259" key="8">
    <source>
        <dbReference type="Pfam" id="PF13886"/>
    </source>
</evidence>
<feature type="compositionally biased region" description="Polar residues" evidence="5">
    <location>
        <begin position="1023"/>
        <end position="1033"/>
    </location>
</feature>
<evidence type="ECO:0000256" key="1">
    <source>
        <dbReference type="ARBA" id="ARBA00004141"/>
    </source>
</evidence>
<feature type="chain" id="PRO_5043541438" description="TM7S3/TM198-like domain-containing protein" evidence="7">
    <location>
        <begin position="22"/>
        <end position="1033"/>
    </location>
</feature>
<evidence type="ECO:0000256" key="6">
    <source>
        <dbReference type="SAM" id="Phobius"/>
    </source>
</evidence>
<feature type="compositionally biased region" description="Basic and acidic residues" evidence="5">
    <location>
        <begin position="923"/>
        <end position="946"/>
    </location>
</feature>
<keyword evidence="7" id="KW-0732">Signal</keyword>
<feature type="compositionally biased region" description="Polar residues" evidence="5">
    <location>
        <begin position="36"/>
        <end position="46"/>
    </location>
</feature>
<feature type="compositionally biased region" description="Polar residues" evidence="5">
    <location>
        <begin position="106"/>
        <end position="123"/>
    </location>
</feature>
<sequence>MRTSYVSLLLLLGCAIPLGASNPDRAALQIRQDSATAGSDTDLPNLTTNSPTTTTEAASTSSKAITSSAAQTTEHGESSQTTAASSTQKSTTQSPATTASAPTATNTLAGNATSPSSEATTEDNLPWEPTITPALGIAGVFLIVLGSIYALIGVKSRWVQIFLSTGFLASVATAALVEYVMHPPLTNAIQGGFFVAILMTGVIFGAGALVFKEFTEGFGCLLGGFTFSMWLLTLKAGGLITNQIGKGIFIGIFCILAWALSLSSYTRPYALIGSTSFSGATAFVLGIDCFTRAGMKEFWFYIWDLNDDLFPLGTTTFPLTRGMRVEIAVLVIGTIIGVLSQIKLWKVIRTKEMVVEADQEEIDRQQEAIDAALGRHLQRQNDREKTQWERQYGDRLQSKRNTVLWQDAHPEKRYSSVSVVALEPTSVLSSAESLEMNAFGPKRISGYGSKNKRQSSLAVDVIEEIEEDPEVIAEAERRKALQALEEVDTSVANKAASKGNQKAKGSPTSYQQLYDQESSGPRKSKDLPTRKRDSQQPRSGLAKRLSQSNIGASASESNENLLDVERPYSRASSVAATLDEANEILELPNLEHEEDDVRSPPEIVISPIGSDDGKSRNAGIQLAVETTKAPIQPREASELASDSTALNEGLGSSSVSLTEIAEKDASQSNKDYSQSQVTEESNSTADSLTALALASIPSQLSNVVLSYRTNEWAKHISVAEIPICEEPEAIAGNDTELPTQLAKPIPEAEKKAAATVAAIEVPPPELLPPTVKASNGGVGIAVNPVSAQRSFSDPDRRPSPSLSTVNAPSRTASMQSLKLPGHRNSRNSFSPGSTTSLVTTPIDENVPTVFAASKSPSRRVSTGPYMMPSRQLSSSSLTNSAGPRPHTSQTPSNPYHNNSTVSLPQSVRPASQQMSSSMGTRLDSYDSRQPPRKESTRPNAERRESLLAEWRLSQQQRTMTNGTSGVAVENSRAQMQAERETRRMTEEYKKREQQRKQQSMDQAMRRPDMQDAHREAMRRMQAGANNTLRNSSA</sequence>
<feature type="region of interest" description="Disordered" evidence="5">
    <location>
        <begin position="785"/>
        <end position="1033"/>
    </location>
</feature>
<protein>
    <recommendedName>
        <fullName evidence="8">TM7S3/TM198-like domain-containing protein</fullName>
    </recommendedName>
</protein>
<evidence type="ECO:0000313" key="10">
    <source>
        <dbReference type="Proteomes" id="UP001358417"/>
    </source>
</evidence>
<feature type="compositionally biased region" description="Polar residues" evidence="5">
    <location>
        <begin position="506"/>
        <end position="521"/>
    </location>
</feature>
<evidence type="ECO:0000256" key="5">
    <source>
        <dbReference type="SAM" id="MobiDB-lite"/>
    </source>
</evidence>
<dbReference type="InterPro" id="IPR025256">
    <property type="entry name" value="TM7S3/TM198-like_dom"/>
</dbReference>
<feature type="transmembrane region" description="Helical" evidence="6">
    <location>
        <begin position="134"/>
        <end position="154"/>
    </location>
</feature>
<feature type="domain" description="TM7S3/TM198-like" evidence="8">
    <location>
        <begin position="139"/>
        <end position="342"/>
    </location>
</feature>
<feature type="compositionally biased region" description="Basic and acidic residues" evidence="5">
    <location>
        <begin position="523"/>
        <end position="535"/>
    </location>
</feature>
<gene>
    <name evidence="9" type="ORF">LTR84_000579</name>
</gene>
<feature type="compositionally biased region" description="Polar residues" evidence="5">
    <location>
        <begin position="545"/>
        <end position="558"/>
    </location>
</feature>
<dbReference type="RefSeq" id="XP_064712069.1">
    <property type="nucleotide sequence ID" value="XM_064844209.1"/>
</dbReference>
<evidence type="ECO:0000256" key="3">
    <source>
        <dbReference type="ARBA" id="ARBA00022989"/>
    </source>
</evidence>
<evidence type="ECO:0000256" key="4">
    <source>
        <dbReference type="ARBA" id="ARBA00023136"/>
    </source>
</evidence>
<keyword evidence="10" id="KW-1185">Reference proteome</keyword>
<feature type="transmembrane region" description="Helical" evidence="6">
    <location>
        <begin position="193"/>
        <end position="211"/>
    </location>
</feature>
<feature type="compositionally biased region" description="Basic and acidic residues" evidence="5">
    <location>
        <begin position="977"/>
        <end position="995"/>
    </location>
</feature>
<accession>A0AAV9NTJ0</accession>
<feature type="compositionally biased region" description="Basic and acidic residues" evidence="5">
    <location>
        <begin position="1003"/>
        <end position="1018"/>
    </location>
</feature>
<feature type="compositionally biased region" description="Polar residues" evidence="5">
    <location>
        <begin position="804"/>
        <end position="816"/>
    </location>
</feature>
<keyword evidence="3 6" id="KW-1133">Transmembrane helix</keyword>
<evidence type="ECO:0000256" key="7">
    <source>
        <dbReference type="SAM" id="SignalP"/>
    </source>
</evidence>
<organism evidence="9 10">
    <name type="scientific">Exophiala bonariae</name>
    <dbReference type="NCBI Taxonomy" id="1690606"/>
    <lineage>
        <taxon>Eukaryota</taxon>
        <taxon>Fungi</taxon>
        <taxon>Dikarya</taxon>
        <taxon>Ascomycota</taxon>
        <taxon>Pezizomycotina</taxon>
        <taxon>Eurotiomycetes</taxon>
        <taxon>Chaetothyriomycetidae</taxon>
        <taxon>Chaetothyriales</taxon>
        <taxon>Herpotrichiellaceae</taxon>
        <taxon>Exophiala</taxon>
    </lineage>
</organism>
<evidence type="ECO:0000313" key="9">
    <source>
        <dbReference type="EMBL" id="KAK5064745.1"/>
    </source>
</evidence>